<keyword evidence="4 7" id="KW-0378">Hydrolase</keyword>
<keyword evidence="7" id="KW-0326">Glycosidase</keyword>
<feature type="domain" description="Nucleoside phosphorylase" evidence="6">
    <location>
        <begin position="2"/>
        <end position="221"/>
    </location>
</feature>
<evidence type="ECO:0000259" key="6">
    <source>
        <dbReference type="Pfam" id="PF01048"/>
    </source>
</evidence>
<dbReference type="AlphaFoldDB" id="A0AAJ1R8Q6"/>
<dbReference type="EMBL" id="SDWY01000001">
    <property type="protein sequence ID" value="MDN6899837.1"/>
    <property type="molecule type" value="Genomic_DNA"/>
</dbReference>
<dbReference type="GO" id="GO:0019509">
    <property type="term" value="P:L-methionine salvage from methylthioadenosine"/>
    <property type="evidence" value="ECO:0007669"/>
    <property type="project" value="InterPro"/>
</dbReference>
<reference evidence="7" key="1">
    <citation type="submission" date="2019-01" db="EMBL/GenBank/DDBJ databases">
        <title>Oenococcus sicerae UCMA17102.</title>
        <authorList>
            <person name="Cousin F.J."/>
            <person name="Le Guellec R."/>
            <person name="Cretenet M."/>
        </authorList>
    </citation>
    <scope>NUCLEOTIDE SEQUENCE</scope>
    <source>
        <strain evidence="7">UCMA17102</strain>
    </source>
</reference>
<evidence type="ECO:0000256" key="5">
    <source>
        <dbReference type="ARBA" id="ARBA00023167"/>
    </source>
</evidence>
<dbReference type="Pfam" id="PF01048">
    <property type="entry name" value="PNP_UDP_1"/>
    <property type="match status" value="1"/>
</dbReference>
<dbReference type="GO" id="GO:0008782">
    <property type="term" value="F:adenosylhomocysteine nucleosidase activity"/>
    <property type="evidence" value="ECO:0007669"/>
    <property type="project" value="UniProtKB-EC"/>
</dbReference>
<dbReference type="EC" id="3.2.2.9" evidence="2"/>
<dbReference type="InterPro" id="IPR010049">
    <property type="entry name" value="MTA_SAH_Nsdase"/>
</dbReference>
<dbReference type="GO" id="GO:0009164">
    <property type="term" value="P:nucleoside catabolic process"/>
    <property type="evidence" value="ECO:0007669"/>
    <property type="project" value="InterPro"/>
</dbReference>
<dbReference type="SUPFAM" id="SSF53167">
    <property type="entry name" value="Purine and uridine phosphorylases"/>
    <property type="match status" value="1"/>
</dbReference>
<gene>
    <name evidence="7" type="ORF">EVC35_02305</name>
</gene>
<comment type="caution">
    <text evidence="7">The sequence shown here is derived from an EMBL/GenBank/DDBJ whole genome shotgun (WGS) entry which is preliminary data.</text>
</comment>
<dbReference type="InterPro" id="IPR000845">
    <property type="entry name" value="Nucleoside_phosphorylase_d"/>
</dbReference>
<organism evidence="7 8">
    <name type="scientific">Oenococcus sicerae</name>
    <dbReference type="NCBI Taxonomy" id="2203724"/>
    <lineage>
        <taxon>Bacteria</taxon>
        <taxon>Bacillati</taxon>
        <taxon>Bacillota</taxon>
        <taxon>Bacilli</taxon>
        <taxon>Lactobacillales</taxon>
        <taxon>Lactobacillaceae</taxon>
        <taxon>Oenococcus</taxon>
    </lineage>
</organism>
<evidence type="ECO:0000256" key="4">
    <source>
        <dbReference type="ARBA" id="ARBA00022801"/>
    </source>
</evidence>
<evidence type="ECO:0000313" key="8">
    <source>
        <dbReference type="Proteomes" id="UP001167919"/>
    </source>
</evidence>
<evidence type="ECO:0000256" key="3">
    <source>
        <dbReference type="ARBA" id="ARBA00022605"/>
    </source>
</evidence>
<dbReference type="GO" id="GO:0019284">
    <property type="term" value="P:L-methionine salvage from S-adenosylmethionine"/>
    <property type="evidence" value="ECO:0007669"/>
    <property type="project" value="TreeGrafter"/>
</dbReference>
<dbReference type="PANTHER" id="PTHR46832:SF1">
    <property type="entry name" value="5'-METHYLTHIOADENOSINE_S-ADENOSYLHOMOCYSTEINE NUCLEOSIDASE"/>
    <property type="match status" value="1"/>
</dbReference>
<proteinExistence type="predicted"/>
<dbReference type="RefSeq" id="WP_301710988.1">
    <property type="nucleotide sequence ID" value="NZ_SDWY01000001.1"/>
</dbReference>
<accession>A0AAJ1R8Q6</accession>
<dbReference type="InterPro" id="IPR035994">
    <property type="entry name" value="Nucleoside_phosphorylase_sf"/>
</dbReference>
<dbReference type="Proteomes" id="UP001167919">
    <property type="component" value="Unassembled WGS sequence"/>
</dbReference>
<comment type="pathway">
    <text evidence="1">Amino-acid biosynthesis; L-methionine biosynthesis via salvage pathway; S-methyl-5-thio-alpha-D-ribose 1-phosphate from S-methyl-5'-thioadenosine (hydrolase route): step 1/2.</text>
</comment>
<evidence type="ECO:0000256" key="2">
    <source>
        <dbReference type="ARBA" id="ARBA00011974"/>
    </source>
</evidence>
<dbReference type="NCBIfam" id="TIGR01704">
    <property type="entry name" value="MTA_SAH-Nsdase"/>
    <property type="match status" value="1"/>
</dbReference>
<keyword evidence="3" id="KW-0028">Amino-acid biosynthesis</keyword>
<dbReference type="GO" id="GO:0005829">
    <property type="term" value="C:cytosol"/>
    <property type="evidence" value="ECO:0007669"/>
    <property type="project" value="TreeGrafter"/>
</dbReference>
<sequence length="224" mass="23937">MKIGIITPMEQEKRQLLAALDHIKSVTIAGQDFSQGQIYGKDVILTESGIGKVQAAMATGVLLDRYQPDLVVNTGSAGGLATGLHIGDQVIADRLAHHDVYNTKFEGSVGYVPEKPRFFESDPQLVEDFKNANPQAKTGLVVTGDSFVTGSMKTQIMANFPEALAVEMEGAAVAQVAYDFATPFVVLRAISDAADDQAAGTFDQFIVTAGEKSAKLLLNFIQSL</sequence>
<evidence type="ECO:0000256" key="1">
    <source>
        <dbReference type="ARBA" id="ARBA00004945"/>
    </source>
</evidence>
<dbReference type="CDD" id="cd09008">
    <property type="entry name" value="MTAN"/>
    <property type="match status" value="1"/>
</dbReference>
<evidence type="ECO:0000313" key="7">
    <source>
        <dbReference type="EMBL" id="MDN6899837.1"/>
    </source>
</evidence>
<name>A0AAJ1R8Q6_9LACO</name>
<keyword evidence="5" id="KW-0486">Methionine biosynthesis</keyword>
<dbReference type="NCBIfam" id="NF004079">
    <property type="entry name" value="PRK05584.1"/>
    <property type="match status" value="1"/>
</dbReference>
<protein>
    <recommendedName>
        <fullName evidence="2">adenosylhomocysteine nucleosidase</fullName>
        <ecNumber evidence="2">3.2.2.9</ecNumber>
    </recommendedName>
</protein>
<dbReference type="Gene3D" id="3.40.50.1580">
    <property type="entry name" value="Nucleoside phosphorylase domain"/>
    <property type="match status" value="1"/>
</dbReference>
<dbReference type="GO" id="GO:0008930">
    <property type="term" value="F:methylthioadenosine nucleosidase activity"/>
    <property type="evidence" value="ECO:0007669"/>
    <property type="project" value="InterPro"/>
</dbReference>
<dbReference type="PANTHER" id="PTHR46832">
    <property type="entry name" value="5'-METHYLTHIOADENOSINE/S-ADENOSYLHOMOCYSTEINE NUCLEOSIDASE"/>
    <property type="match status" value="1"/>
</dbReference>